<dbReference type="GO" id="GO:0005829">
    <property type="term" value="C:cytosol"/>
    <property type="evidence" value="ECO:0007669"/>
    <property type="project" value="TreeGrafter"/>
</dbReference>
<protein>
    <recommendedName>
        <fullName evidence="6">Exodeoxyribonuclease 7 small subunit</fullName>
        <ecNumber evidence="6">3.1.11.6</ecNumber>
    </recommendedName>
    <alternativeName>
        <fullName evidence="6">Exodeoxyribonuclease VII small subunit</fullName>
        <shortName evidence="6">Exonuclease VII small subunit</shortName>
    </alternativeName>
</protein>
<dbReference type="NCBIfam" id="NF002138">
    <property type="entry name" value="PRK00977.1-2"/>
    <property type="match status" value="1"/>
</dbReference>
<dbReference type="PANTHER" id="PTHR34137">
    <property type="entry name" value="EXODEOXYRIBONUCLEASE 7 SMALL SUBUNIT"/>
    <property type="match status" value="1"/>
</dbReference>
<comment type="subcellular location">
    <subcellularLocation>
        <location evidence="6">Cytoplasm</location>
    </subcellularLocation>
</comment>
<comment type="subunit">
    <text evidence="6">Heterooligomer composed of large and small subunits.</text>
</comment>
<evidence type="ECO:0000313" key="8">
    <source>
        <dbReference type="EMBL" id="QNN76109.1"/>
    </source>
</evidence>
<dbReference type="PIRSF" id="PIRSF006488">
    <property type="entry name" value="Exonuc_VII_S"/>
    <property type="match status" value="1"/>
</dbReference>
<evidence type="ECO:0000256" key="3">
    <source>
        <dbReference type="ARBA" id="ARBA00022722"/>
    </source>
</evidence>
<comment type="function">
    <text evidence="6">Bidirectionally degrades single-stranded DNA into large acid-insoluble oligonucleotides, which are then degraded further into small acid-soluble oligonucleotides.</text>
</comment>
<comment type="similarity">
    <text evidence="1 6">Belongs to the XseB family.</text>
</comment>
<dbReference type="NCBIfam" id="TIGR01280">
    <property type="entry name" value="xseB"/>
    <property type="match status" value="1"/>
</dbReference>
<evidence type="ECO:0000256" key="1">
    <source>
        <dbReference type="ARBA" id="ARBA00009998"/>
    </source>
</evidence>
<dbReference type="KEGG" id="wdi:H9L19_05985"/>
<dbReference type="HAMAP" id="MF_00337">
    <property type="entry name" value="Exonuc_7_S"/>
    <property type="match status" value="1"/>
</dbReference>
<dbReference type="EMBL" id="CP060724">
    <property type="protein sequence ID" value="QNN76109.1"/>
    <property type="molecule type" value="Genomic_DNA"/>
</dbReference>
<gene>
    <name evidence="6" type="primary">xseB</name>
    <name evidence="8" type="ORF">H9L19_05985</name>
</gene>
<dbReference type="InterPro" id="IPR003761">
    <property type="entry name" value="Exonuc_VII_S"/>
</dbReference>
<evidence type="ECO:0000256" key="6">
    <source>
        <dbReference type="HAMAP-Rule" id="MF_00337"/>
    </source>
</evidence>
<dbReference type="Gene3D" id="1.10.287.1040">
    <property type="entry name" value="Exonuclease VII, small subunit"/>
    <property type="match status" value="1"/>
</dbReference>
<evidence type="ECO:0000256" key="4">
    <source>
        <dbReference type="ARBA" id="ARBA00022801"/>
    </source>
</evidence>
<sequence>MMSNKSFEENLAELEQIVSRLEKGEVPLEEAMTEFERGTKLSKELAATLQKAEKNLTKIVNDDGTVADFKAED</sequence>
<keyword evidence="7" id="KW-0175">Coiled coil</keyword>
<dbReference type="AlphaFoldDB" id="A0A7G9T7N4"/>
<keyword evidence="5 6" id="KW-0269">Exonuclease</keyword>
<dbReference type="GO" id="GO:0008855">
    <property type="term" value="F:exodeoxyribonuclease VII activity"/>
    <property type="evidence" value="ECO:0007669"/>
    <property type="project" value="UniProtKB-UniRule"/>
</dbReference>
<dbReference type="EC" id="3.1.11.6" evidence="6"/>
<keyword evidence="3 6" id="KW-0540">Nuclease</keyword>
<keyword evidence="4 6" id="KW-0378">Hydrolase</keyword>
<keyword evidence="9" id="KW-1185">Reference proteome</keyword>
<comment type="catalytic activity">
    <reaction evidence="6">
        <text>Exonucleolytic cleavage in either 5'- to 3'- or 3'- to 5'-direction to yield nucleoside 5'-phosphates.</text>
        <dbReference type="EC" id="3.1.11.6"/>
    </reaction>
</comment>
<reference evidence="8 9" key="1">
    <citation type="submission" date="2020-08" db="EMBL/GenBank/DDBJ databases">
        <title>Genome sequence of Weissella diestrammenae KACC 16890T.</title>
        <authorList>
            <person name="Hyun D.-W."/>
            <person name="Bae J.-W."/>
        </authorList>
    </citation>
    <scope>NUCLEOTIDE SEQUENCE [LARGE SCALE GENOMIC DNA]</scope>
    <source>
        <strain evidence="8 9">KACC 16890</strain>
    </source>
</reference>
<evidence type="ECO:0000256" key="7">
    <source>
        <dbReference type="SAM" id="Coils"/>
    </source>
</evidence>
<proteinExistence type="inferred from homology"/>
<dbReference type="GO" id="GO:0009318">
    <property type="term" value="C:exodeoxyribonuclease VII complex"/>
    <property type="evidence" value="ECO:0007669"/>
    <property type="project" value="UniProtKB-UniRule"/>
</dbReference>
<feature type="coiled-coil region" evidence="7">
    <location>
        <begin position="4"/>
        <end position="62"/>
    </location>
</feature>
<dbReference type="Proteomes" id="UP000515800">
    <property type="component" value="Chromosome"/>
</dbReference>
<organism evidence="8 9">
    <name type="scientific">Weissella diestrammenae</name>
    <dbReference type="NCBI Taxonomy" id="1162633"/>
    <lineage>
        <taxon>Bacteria</taxon>
        <taxon>Bacillati</taxon>
        <taxon>Bacillota</taxon>
        <taxon>Bacilli</taxon>
        <taxon>Lactobacillales</taxon>
        <taxon>Lactobacillaceae</taxon>
        <taxon>Weissella</taxon>
    </lineage>
</organism>
<dbReference type="GO" id="GO:0006308">
    <property type="term" value="P:DNA catabolic process"/>
    <property type="evidence" value="ECO:0007669"/>
    <property type="project" value="UniProtKB-UniRule"/>
</dbReference>
<dbReference type="SUPFAM" id="SSF116842">
    <property type="entry name" value="XseB-like"/>
    <property type="match status" value="1"/>
</dbReference>
<dbReference type="InterPro" id="IPR037004">
    <property type="entry name" value="Exonuc_VII_ssu_sf"/>
</dbReference>
<accession>A0A7G9T7N4</accession>
<evidence type="ECO:0000313" key="9">
    <source>
        <dbReference type="Proteomes" id="UP000515800"/>
    </source>
</evidence>
<keyword evidence="2 6" id="KW-0963">Cytoplasm</keyword>
<dbReference type="PANTHER" id="PTHR34137:SF1">
    <property type="entry name" value="EXODEOXYRIBONUCLEASE 7 SMALL SUBUNIT"/>
    <property type="match status" value="1"/>
</dbReference>
<name>A0A7G9T7N4_9LACO</name>
<dbReference type="Pfam" id="PF02609">
    <property type="entry name" value="Exonuc_VII_S"/>
    <property type="match status" value="1"/>
</dbReference>
<evidence type="ECO:0000256" key="5">
    <source>
        <dbReference type="ARBA" id="ARBA00022839"/>
    </source>
</evidence>
<evidence type="ECO:0000256" key="2">
    <source>
        <dbReference type="ARBA" id="ARBA00022490"/>
    </source>
</evidence>